<feature type="transmembrane region" description="Helical" evidence="21">
    <location>
        <begin position="983"/>
        <end position="1003"/>
    </location>
</feature>
<feature type="transmembrane region" description="Helical" evidence="21">
    <location>
        <begin position="316"/>
        <end position="335"/>
    </location>
</feature>
<feature type="binding site" evidence="20">
    <location>
        <position position="790"/>
    </location>
    <ligand>
        <name>Mg(2+)</name>
        <dbReference type="ChEBI" id="CHEBI:18420"/>
    </ligand>
</feature>
<comment type="similarity">
    <text evidence="4">Belongs to the riboflavin transporter family.</text>
</comment>
<dbReference type="PANTHER" id="PTHR24092">
    <property type="entry name" value="PROBABLE PHOSPHOLIPID-TRANSPORTING ATPASE"/>
    <property type="match status" value="1"/>
</dbReference>
<evidence type="ECO:0000256" key="3">
    <source>
        <dbReference type="ARBA" id="ARBA00004651"/>
    </source>
</evidence>
<feature type="binding site" evidence="20">
    <location>
        <position position="401"/>
    </location>
    <ligand>
        <name>Mg(2+)</name>
        <dbReference type="ChEBI" id="CHEBI:18420"/>
    </ligand>
</feature>
<comment type="catalytic activity">
    <reaction evidence="1">
        <text>riboflavin(in) = riboflavin(out)</text>
        <dbReference type="Rhea" id="RHEA:35015"/>
        <dbReference type="ChEBI" id="CHEBI:57986"/>
    </reaction>
</comment>
<evidence type="ECO:0000259" key="22">
    <source>
        <dbReference type="Pfam" id="PF00122"/>
    </source>
</evidence>
<evidence type="ECO:0000256" key="11">
    <source>
        <dbReference type="ARBA" id="ARBA00022840"/>
    </source>
</evidence>
<keyword evidence="8 21" id="KW-0812">Transmembrane</keyword>
<feature type="domain" description="P-type ATPase C-terminal" evidence="24">
    <location>
        <begin position="817"/>
        <end position="1031"/>
    </location>
</feature>
<feature type="binding site" evidence="19">
    <location>
        <position position="793"/>
    </location>
    <ligand>
        <name>ATP</name>
        <dbReference type="ChEBI" id="CHEBI:30616"/>
    </ligand>
</feature>
<feature type="transmembrane region" description="Helical" evidence="21">
    <location>
        <begin position="1145"/>
        <end position="1166"/>
    </location>
</feature>
<feature type="binding site" evidence="19">
    <location>
        <position position="507"/>
    </location>
    <ligand>
        <name>ATP</name>
        <dbReference type="ChEBI" id="CHEBI:30616"/>
    </ligand>
</feature>
<evidence type="ECO:0000256" key="1">
    <source>
        <dbReference type="ARBA" id="ARBA00000215"/>
    </source>
</evidence>
<feature type="transmembrane region" description="Helical" evidence="21">
    <location>
        <begin position="1075"/>
        <end position="1092"/>
    </location>
</feature>
<feature type="transmembrane region" description="Helical" evidence="21">
    <location>
        <begin position="1269"/>
        <end position="1291"/>
    </location>
</feature>
<evidence type="ECO:0000256" key="16">
    <source>
        <dbReference type="ARBA" id="ARBA00023136"/>
    </source>
</evidence>
<feature type="binding site" evidence="19">
    <location>
        <position position="794"/>
    </location>
    <ligand>
        <name>ATP</name>
        <dbReference type="ChEBI" id="CHEBI:30616"/>
    </ligand>
</feature>
<feature type="transmembrane region" description="Helical" evidence="21">
    <location>
        <begin position="341"/>
        <end position="361"/>
    </location>
</feature>
<dbReference type="InterPro" id="IPR032631">
    <property type="entry name" value="P-type_ATPase_N"/>
</dbReference>
<dbReference type="GO" id="GO:0000287">
    <property type="term" value="F:magnesium ion binding"/>
    <property type="evidence" value="ECO:0007669"/>
    <property type="project" value="UniProtKB-UniRule"/>
</dbReference>
<dbReference type="Gene3D" id="2.70.150.10">
    <property type="entry name" value="Calcium-transporting ATPase, cytoplasmic transduction domain A"/>
    <property type="match status" value="1"/>
</dbReference>
<reference evidence="26" key="1">
    <citation type="submission" date="2011-05" db="EMBL/GenBank/DDBJ databases">
        <authorList>
            <person name="Richards S.R."/>
            <person name="Qu J."/>
            <person name="Jiang H."/>
            <person name="Jhangiani S.N."/>
            <person name="Agravi P."/>
            <person name="Goodspeed R."/>
            <person name="Gross S."/>
            <person name="Mandapat C."/>
            <person name="Jackson L."/>
            <person name="Mathew T."/>
            <person name="Pu L."/>
            <person name="Thornton R."/>
            <person name="Saada N."/>
            <person name="Wilczek-Boney K.B."/>
            <person name="Lee S."/>
            <person name="Kovar C."/>
            <person name="Wu Y."/>
            <person name="Scherer S.E."/>
            <person name="Worley K.C."/>
            <person name="Muzny D.M."/>
            <person name="Gibbs R."/>
        </authorList>
    </citation>
    <scope>NUCLEOTIDE SEQUENCE</scope>
    <source>
        <strain evidence="26">Brora</strain>
    </source>
</reference>
<evidence type="ECO:0000256" key="21">
    <source>
        <dbReference type="RuleBase" id="RU362033"/>
    </source>
</evidence>
<dbReference type="SUPFAM" id="SSF81665">
    <property type="entry name" value="Calcium ATPase, transmembrane domain M"/>
    <property type="match status" value="1"/>
</dbReference>
<comment type="cofactor">
    <cofactor evidence="2 20">
        <name>Mg(2+)</name>
        <dbReference type="ChEBI" id="CHEBI:18420"/>
    </cofactor>
</comment>
<keyword evidence="11 19" id="KW-0067">ATP-binding</keyword>
<dbReference type="GO" id="GO:0005886">
    <property type="term" value="C:plasma membrane"/>
    <property type="evidence" value="ECO:0007669"/>
    <property type="project" value="UniProtKB-SubCell"/>
</dbReference>
<evidence type="ECO:0000256" key="18">
    <source>
        <dbReference type="PIRSR" id="PIRSR606539-1"/>
    </source>
</evidence>
<feature type="binding site" evidence="20">
    <location>
        <position position="794"/>
    </location>
    <ligand>
        <name>Mg(2+)</name>
        <dbReference type="ChEBI" id="CHEBI:18420"/>
    </ligand>
</feature>
<dbReference type="InterPro" id="IPR036412">
    <property type="entry name" value="HAD-like_sf"/>
</dbReference>
<dbReference type="STRING" id="126957.T1ISW6"/>
<organism evidence="25 26">
    <name type="scientific">Strigamia maritima</name>
    <name type="common">European centipede</name>
    <name type="synonym">Geophilus maritimus</name>
    <dbReference type="NCBI Taxonomy" id="126957"/>
    <lineage>
        <taxon>Eukaryota</taxon>
        <taxon>Metazoa</taxon>
        <taxon>Ecdysozoa</taxon>
        <taxon>Arthropoda</taxon>
        <taxon>Myriapoda</taxon>
        <taxon>Chilopoda</taxon>
        <taxon>Pleurostigmophora</taxon>
        <taxon>Geophilomorpha</taxon>
        <taxon>Linotaeniidae</taxon>
        <taxon>Strigamia</taxon>
    </lineage>
</organism>
<feature type="binding site" evidence="19">
    <location>
        <position position="402"/>
    </location>
    <ligand>
        <name>ATP</name>
        <dbReference type="ChEBI" id="CHEBI:30616"/>
    </ligand>
</feature>
<dbReference type="Pfam" id="PF16209">
    <property type="entry name" value="PhoLip_ATPase_N"/>
    <property type="match status" value="1"/>
</dbReference>
<dbReference type="PROSITE" id="PS00154">
    <property type="entry name" value="ATPASE_E1_E2"/>
    <property type="match status" value="1"/>
</dbReference>
<feature type="transmembrane region" description="Helical" evidence="21">
    <location>
        <begin position="76"/>
        <end position="101"/>
    </location>
</feature>
<dbReference type="GO" id="GO:0016887">
    <property type="term" value="F:ATP hydrolysis activity"/>
    <property type="evidence" value="ECO:0007669"/>
    <property type="project" value="InterPro"/>
</dbReference>
<dbReference type="GO" id="GO:0006897">
    <property type="term" value="P:endocytosis"/>
    <property type="evidence" value="ECO:0007669"/>
    <property type="project" value="TreeGrafter"/>
</dbReference>
<dbReference type="SUPFAM" id="SSF81660">
    <property type="entry name" value="Metal cation-transporting ATPase, ATP-binding domain N"/>
    <property type="match status" value="1"/>
</dbReference>
<feature type="binding site" evidence="19">
    <location>
        <position position="683"/>
    </location>
    <ligand>
        <name>ATP</name>
        <dbReference type="ChEBI" id="CHEBI:30616"/>
    </ligand>
</feature>
<dbReference type="InterPro" id="IPR018303">
    <property type="entry name" value="ATPase_P-typ_P_site"/>
</dbReference>
<feature type="binding site" evidence="20">
    <location>
        <position position="403"/>
    </location>
    <ligand>
        <name>Mg(2+)</name>
        <dbReference type="ChEBI" id="CHEBI:18420"/>
    </ligand>
</feature>
<evidence type="ECO:0000313" key="26">
    <source>
        <dbReference type="Proteomes" id="UP000014500"/>
    </source>
</evidence>
<evidence type="ECO:0000256" key="19">
    <source>
        <dbReference type="PIRSR" id="PIRSR606539-2"/>
    </source>
</evidence>
<feature type="transmembrane region" description="Helical" evidence="21">
    <location>
        <begin position="1325"/>
        <end position="1346"/>
    </location>
</feature>
<dbReference type="FunFam" id="3.40.1110.10:FF:000097">
    <property type="entry name" value="Phospholipid-transporting ATPase"/>
    <property type="match status" value="1"/>
</dbReference>
<feature type="transmembrane region" description="Helical" evidence="21">
    <location>
        <begin position="929"/>
        <end position="949"/>
    </location>
</feature>
<dbReference type="Gene3D" id="3.40.50.1000">
    <property type="entry name" value="HAD superfamily/HAD-like"/>
    <property type="match status" value="1"/>
</dbReference>
<dbReference type="Pfam" id="PF16212">
    <property type="entry name" value="PhoLip_ATPase_C"/>
    <property type="match status" value="1"/>
</dbReference>
<dbReference type="NCBIfam" id="TIGR01652">
    <property type="entry name" value="ATPase-Plipid"/>
    <property type="match status" value="1"/>
</dbReference>
<dbReference type="NCBIfam" id="TIGR01494">
    <property type="entry name" value="ATPase_P-type"/>
    <property type="match status" value="3"/>
</dbReference>
<evidence type="ECO:0000256" key="12">
    <source>
        <dbReference type="ARBA" id="ARBA00022842"/>
    </source>
</evidence>
<dbReference type="InterPro" id="IPR023299">
    <property type="entry name" value="ATPase_P-typ_cyto_dom_N"/>
</dbReference>
<feature type="transmembrane region" description="Helical" evidence="21">
    <location>
        <begin position="879"/>
        <end position="899"/>
    </location>
</feature>
<dbReference type="PhylomeDB" id="T1ISW6"/>
<dbReference type="InterPro" id="IPR001757">
    <property type="entry name" value="P_typ_ATPase"/>
</dbReference>
<proteinExistence type="inferred from homology"/>
<dbReference type="Pfam" id="PF06237">
    <property type="entry name" value="SLC52_ribofla_tr"/>
    <property type="match status" value="1"/>
</dbReference>
<feature type="binding site" evidence="19">
    <location>
        <position position="770"/>
    </location>
    <ligand>
        <name>ATP</name>
        <dbReference type="ChEBI" id="CHEBI:30616"/>
    </ligand>
</feature>
<evidence type="ECO:0000256" key="14">
    <source>
        <dbReference type="ARBA" id="ARBA00022989"/>
    </source>
</evidence>
<dbReference type="InterPro" id="IPR006539">
    <property type="entry name" value="P-type_ATPase_IV"/>
</dbReference>
<dbReference type="Gene3D" id="3.40.1110.10">
    <property type="entry name" value="Calcium-transporting ATPase, cytoplasmic domain N"/>
    <property type="match status" value="1"/>
</dbReference>
<dbReference type="GO" id="GO:0045332">
    <property type="term" value="P:phospholipid translocation"/>
    <property type="evidence" value="ECO:0007669"/>
    <property type="project" value="TreeGrafter"/>
</dbReference>
<sequence>MGENDYLLHAQDLVANRKGGLSGCFCCLCYCVRNIFMSCCGKLCGEREHKSRTIWIGTRSKEKFPRNVIRNQKYNFFTFIPLVLFEQFKFFLNLYFLVMALSQFIPDIKIGYLYTYWGPLGFVLTVTILREAIDDFRRFRRDREVNGQLYIKVTATGNVKVPSSDIRVGDLIIIEKNQRVPADLVLVRTTEENGACFVRTDQLDGETDWKLRLAMGMTQKLPSNDELFKIEAAVYVEKPQRDIHSFIGTVTRHDGEQTEDSLGIENTLWANTVVASGSAVGMVIYTGRETRSVMNNSQPRSKVGLLDIEINQLTKILFGSVLALALVMIILKGFQGPWYRYFFRYVLLFSYIIPISLRVNLDIGKAVYSWMIQRDKELPGTVVRSTTIPEELGRIVYLLSDKTGTLTQNEMIFKRLHVGTVSFGSDTFDKVAEHVRNAYAQSAAQAVNPKMRKTEMTRVLEATKALVLCHNVTPVWDETTEDIPNGGVKEVNLTSKNVVYQASSPDEVALVSWTESVGLTLDKRELTTMDVKTPQGAILSFAILQIFPFTSETKRMGVIVKDLQTGEITFYLKGADVVMQSVVQYNDWLDEECGNMAREGLRTLVVAKKILTDEQYQDFETRYNQAKISKQDRATKVTAVIESLERDMELLCLTGVEDKLQDKVRPTLELLRNAGIKVWMLTGDKLETATCIAKSSRLVARTQSVHIFKAVTTRTEAHLELNTFRRRNDSALIIKGDSLEVCLRFYELEFMELVCQCPAVVCCRCSPTQKAEVVRLLKQHTGKRTCAIGDGGNDVSMIQAADAGVGIVGKEGRQASLAADFSITQFSHVARLLIVHGRNSYKRSASLSQFVIHRGLIITTMQVIFSSVFYFASVSLYPGFLMVGYATVYTMFPVFSLVLDRDVTSNIALTFPELYKDLTKGRSLSYKTFFMWVLISIYQGGILMYGALLLFEDEFIHIVTISFTALILTELLMVALTVRTWHWLMVVAELFSLIVYMLSLFLLSDFFDTDFIMTWDFVWKVSLITVVSCFPLQKIGYTLITRLHFTTCIPRPVFQLDTMVSKCENQNCQWQNRKLLVDLFCILLGINSLIAANGLWVELPLIVSYLPEKWELPAYLTTIIQTANIGPILYVSAKFLWPKQVTEVRVIYGMLAVGCCSSFLMIWFWSNSIWILNDERSLPLFILTFFLALVDSVSSLVCLPFMALLQSHYVTSYMIGEGLSGFLPSMMALVQGVDEYTHCENITVFNSTLNQTEYRLEPLDANPNFSPEVFFAFLFAMMLLSSAGFIMLNYLPVAKREYVITNEEGTIGEKIPLDNQTNSHFKTSAIFLLALQGWVSALGYGIFPAIQSYSCLPYGSGPYHYAVVLSSIATPLATIVAVLIPYKQERVVSLLTVLATAISVFIMLTAIYSSKPPLVGTEAGNSLIVRITKLYPTIRARN</sequence>
<dbReference type="GO" id="GO:0005802">
    <property type="term" value="C:trans-Golgi network"/>
    <property type="evidence" value="ECO:0007669"/>
    <property type="project" value="TreeGrafter"/>
</dbReference>
<evidence type="ECO:0000256" key="4">
    <source>
        <dbReference type="ARBA" id="ARBA00006366"/>
    </source>
</evidence>
<feature type="active site" description="4-aspartylphosphate intermediate" evidence="18">
    <location>
        <position position="401"/>
    </location>
</feature>
<dbReference type="InterPro" id="IPR044492">
    <property type="entry name" value="P_typ_ATPase_HD_dom"/>
</dbReference>
<keyword evidence="9 20" id="KW-0479">Metal-binding</keyword>
<feature type="binding site" evidence="19">
    <location>
        <position position="682"/>
    </location>
    <ligand>
        <name>ATP</name>
        <dbReference type="ChEBI" id="CHEBI:30616"/>
    </ligand>
</feature>
<dbReference type="SFLD" id="SFLDF00027">
    <property type="entry name" value="p-type_atpase"/>
    <property type="match status" value="1"/>
</dbReference>
<keyword evidence="12 20" id="KW-0460">Magnesium</keyword>
<evidence type="ECO:0000256" key="13">
    <source>
        <dbReference type="ARBA" id="ARBA00022967"/>
    </source>
</evidence>
<feature type="transmembrane region" description="Helical" evidence="21">
    <location>
        <begin position="113"/>
        <end position="133"/>
    </location>
</feature>
<keyword evidence="7" id="KW-1003">Cell membrane</keyword>
<feature type="transmembrane region" description="Helical" evidence="21">
    <location>
        <begin position="851"/>
        <end position="873"/>
    </location>
</feature>
<comment type="subcellular location">
    <subcellularLocation>
        <location evidence="3">Cell membrane</location>
        <topology evidence="3">Multi-pass membrane protein</topology>
    </subcellularLocation>
    <subcellularLocation>
        <location evidence="21">Membrane</location>
        <topology evidence="21">Multi-pass membrane protein</topology>
    </subcellularLocation>
</comment>
<dbReference type="InterPro" id="IPR032630">
    <property type="entry name" value="P_typ_ATPase_c"/>
</dbReference>
<evidence type="ECO:0000256" key="7">
    <source>
        <dbReference type="ARBA" id="ARBA00022475"/>
    </source>
</evidence>
<evidence type="ECO:0000256" key="8">
    <source>
        <dbReference type="ARBA" id="ARBA00022692"/>
    </source>
</evidence>
<dbReference type="SUPFAM" id="SSF56784">
    <property type="entry name" value="HAD-like"/>
    <property type="match status" value="1"/>
</dbReference>
<evidence type="ECO:0000256" key="5">
    <source>
        <dbReference type="ARBA" id="ARBA00008109"/>
    </source>
</evidence>
<dbReference type="OMA" id="IAITTWH"/>
<feature type="binding site" evidence="19">
    <location>
        <position position="602"/>
    </location>
    <ligand>
        <name>ATP</name>
        <dbReference type="ChEBI" id="CHEBI:30616"/>
    </ligand>
</feature>
<keyword evidence="16 21" id="KW-0472">Membrane</keyword>
<dbReference type="eggNOG" id="KOG4255">
    <property type="taxonomic scope" value="Eukaryota"/>
</dbReference>
<feature type="transmembrane region" description="Helical" evidence="21">
    <location>
        <begin position="955"/>
        <end position="976"/>
    </location>
</feature>
<dbReference type="HOGENOM" id="CLU_000846_6_1_1"/>
<feature type="binding site" evidence="19">
    <location>
        <position position="764"/>
    </location>
    <ligand>
        <name>ATP</name>
        <dbReference type="ChEBI" id="CHEBI:30616"/>
    </ligand>
</feature>
<dbReference type="Pfam" id="PF13246">
    <property type="entry name" value="Cation_ATPase"/>
    <property type="match status" value="1"/>
</dbReference>
<evidence type="ECO:0000256" key="17">
    <source>
        <dbReference type="ARBA" id="ARBA00034036"/>
    </source>
</evidence>
<dbReference type="GO" id="GO:0005524">
    <property type="term" value="F:ATP binding"/>
    <property type="evidence" value="ECO:0007669"/>
    <property type="project" value="UniProtKB-UniRule"/>
</dbReference>
<dbReference type="SUPFAM" id="SSF81653">
    <property type="entry name" value="Calcium ATPase, transduction domain A"/>
    <property type="match status" value="1"/>
</dbReference>
<dbReference type="PANTHER" id="PTHR24092:SF5">
    <property type="entry name" value="PHOSPHOLIPID-TRANSPORTING ATPASE"/>
    <property type="match status" value="1"/>
</dbReference>
<evidence type="ECO:0000256" key="20">
    <source>
        <dbReference type="PIRSR" id="PIRSR606539-3"/>
    </source>
</evidence>
<dbReference type="InterPro" id="IPR023214">
    <property type="entry name" value="HAD_sf"/>
</dbReference>
<feature type="binding site" evidence="19">
    <location>
        <position position="401"/>
    </location>
    <ligand>
        <name>ATP</name>
        <dbReference type="ChEBI" id="CHEBI:30616"/>
    </ligand>
</feature>
<dbReference type="GO" id="GO:0140326">
    <property type="term" value="F:ATPase-coupled intramembrane lipid transporter activity"/>
    <property type="evidence" value="ECO:0007669"/>
    <property type="project" value="UniProtKB-EC"/>
</dbReference>
<keyword evidence="14 21" id="KW-1133">Transmembrane helix</keyword>
<dbReference type="FunFam" id="3.40.50.1000:FF:000009">
    <property type="entry name" value="Phospholipid-transporting ATPase"/>
    <property type="match status" value="1"/>
</dbReference>
<feature type="transmembrane region" description="Helical" evidence="21">
    <location>
        <begin position="1015"/>
        <end position="1032"/>
    </location>
</feature>
<keyword evidence="26" id="KW-1185">Reference proteome</keyword>
<protein>
    <recommendedName>
        <fullName evidence="21">Phospholipid-transporting ATPase</fullName>
        <ecNumber evidence="21">7.6.2.1</ecNumber>
    </recommendedName>
</protein>
<feature type="domain" description="P-type ATPase N-terminal" evidence="23">
    <location>
        <begin position="60"/>
        <end position="117"/>
    </location>
</feature>
<comment type="catalytic activity">
    <reaction evidence="17 21">
        <text>ATP + H2O + phospholipidSide 1 = ADP + phosphate + phospholipidSide 2.</text>
        <dbReference type="EC" id="7.6.2.1"/>
    </reaction>
</comment>
<keyword evidence="10 19" id="KW-0547">Nucleotide-binding</keyword>
<evidence type="ECO:0000259" key="23">
    <source>
        <dbReference type="Pfam" id="PF16209"/>
    </source>
</evidence>
<accession>T1ISW6</accession>
<feature type="domain" description="P-type ATPase A" evidence="22">
    <location>
        <begin position="157"/>
        <end position="291"/>
    </location>
</feature>
<dbReference type="Pfam" id="PF00122">
    <property type="entry name" value="E1-E2_ATPase"/>
    <property type="match status" value="1"/>
</dbReference>
<reference evidence="25" key="2">
    <citation type="submission" date="2015-02" db="UniProtKB">
        <authorList>
            <consortium name="EnsemblMetazoa"/>
        </authorList>
    </citation>
    <scope>IDENTIFICATION</scope>
</reference>
<evidence type="ECO:0000256" key="9">
    <source>
        <dbReference type="ARBA" id="ARBA00022723"/>
    </source>
</evidence>
<dbReference type="EnsemblMetazoa" id="SMAR004203-RA">
    <property type="protein sequence ID" value="SMAR004203-PA"/>
    <property type="gene ID" value="SMAR004203"/>
</dbReference>
<dbReference type="EMBL" id="JH431448">
    <property type="status" value="NOT_ANNOTATED_CDS"/>
    <property type="molecule type" value="Genomic_DNA"/>
</dbReference>
<dbReference type="eggNOG" id="KOG0210">
    <property type="taxonomic scope" value="Eukaryota"/>
</dbReference>
<feature type="binding site" evidence="19">
    <location>
        <position position="573"/>
    </location>
    <ligand>
        <name>ATP</name>
        <dbReference type="ChEBI" id="CHEBI:30616"/>
    </ligand>
</feature>
<keyword evidence="6" id="KW-0813">Transport</keyword>
<feature type="transmembrane region" description="Helical" evidence="21">
    <location>
        <begin position="1212"/>
        <end position="1230"/>
    </location>
</feature>
<dbReference type="GO" id="GO:0032217">
    <property type="term" value="F:riboflavin transmembrane transporter activity"/>
    <property type="evidence" value="ECO:0007669"/>
    <property type="project" value="InterPro"/>
</dbReference>
<keyword evidence="15" id="KW-0445">Lipid transport</keyword>
<evidence type="ECO:0000256" key="15">
    <source>
        <dbReference type="ARBA" id="ARBA00023055"/>
    </source>
</evidence>
<dbReference type="GO" id="GO:0005768">
    <property type="term" value="C:endosome"/>
    <property type="evidence" value="ECO:0007669"/>
    <property type="project" value="TreeGrafter"/>
</dbReference>
<dbReference type="GO" id="GO:0006890">
    <property type="term" value="P:retrograde vesicle-mediated transport, Golgi to endoplasmic reticulum"/>
    <property type="evidence" value="ECO:0007669"/>
    <property type="project" value="TreeGrafter"/>
</dbReference>
<feature type="transmembrane region" description="Helical" evidence="21">
    <location>
        <begin position="1112"/>
        <end position="1133"/>
    </location>
</feature>
<evidence type="ECO:0000256" key="2">
    <source>
        <dbReference type="ARBA" id="ARBA00001946"/>
    </source>
</evidence>
<name>T1ISW6_STRMM</name>
<feature type="transmembrane region" description="Helical" evidence="21">
    <location>
        <begin position="1387"/>
        <end position="1408"/>
    </location>
</feature>
<dbReference type="InterPro" id="IPR009357">
    <property type="entry name" value="Riboflavin_transptr"/>
</dbReference>
<dbReference type="PRINTS" id="PR00119">
    <property type="entry name" value="CATATPASE"/>
</dbReference>
<dbReference type="EC" id="7.6.2.1" evidence="21"/>
<dbReference type="InterPro" id="IPR059000">
    <property type="entry name" value="ATPase_P-type_domA"/>
</dbReference>
<keyword evidence="13 21" id="KW-1278">Translocase</keyword>
<dbReference type="InterPro" id="IPR008250">
    <property type="entry name" value="ATPase_P-typ_transduc_dom_A_sf"/>
</dbReference>
<feature type="transmembrane region" description="Helical" evidence="21">
    <location>
        <begin position="1358"/>
        <end position="1380"/>
    </location>
</feature>
<dbReference type="Proteomes" id="UP000014500">
    <property type="component" value="Unassembled WGS sequence"/>
</dbReference>
<evidence type="ECO:0000256" key="10">
    <source>
        <dbReference type="ARBA" id="ARBA00022741"/>
    </source>
</evidence>
<feature type="binding site" evidence="19">
    <location>
        <position position="403"/>
    </location>
    <ligand>
        <name>ATP</name>
        <dbReference type="ChEBI" id="CHEBI:30616"/>
    </ligand>
</feature>
<dbReference type="InterPro" id="IPR023298">
    <property type="entry name" value="ATPase_P-typ_TM_dom_sf"/>
</dbReference>
<evidence type="ECO:0000259" key="24">
    <source>
        <dbReference type="Pfam" id="PF16212"/>
    </source>
</evidence>
<dbReference type="SFLD" id="SFLDG00002">
    <property type="entry name" value="C1.7:_P-type_atpase_like"/>
    <property type="match status" value="1"/>
</dbReference>
<feature type="transmembrane region" description="Helical" evidence="21">
    <location>
        <begin position="1178"/>
        <end position="1205"/>
    </location>
</feature>
<evidence type="ECO:0000256" key="6">
    <source>
        <dbReference type="ARBA" id="ARBA00022448"/>
    </source>
</evidence>
<evidence type="ECO:0000313" key="25">
    <source>
        <dbReference type="EnsemblMetazoa" id="SMAR004203-PA"/>
    </source>
</evidence>
<feature type="binding site" evidence="19">
    <location>
        <position position="549"/>
    </location>
    <ligand>
        <name>ATP</name>
        <dbReference type="ChEBI" id="CHEBI:30616"/>
    </ligand>
</feature>
<dbReference type="CDD" id="cd07541">
    <property type="entry name" value="P-type_ATPase_APLT_Neo1-like"/>
    <property type="match status" value="1"/>
</dbReference>
<feature type="binding site" evidence="19">
    <location>
        <position position="684"/>
    </location>
    <ligand>
        <name>ATP</name>
        <dbReference type="ChEBI" id="CHEBI:30616"/>
    </ligand>
</feature>
<comment type="similarity">
    <text evidence="5 21">Belongs to the cation transport ATPase (P-type) (TC 3.A.3) family. Type IV subfamily.</text>
</comment>
<dbReference type="SFLD" id="SFLDS00003">
    <property type="entry name" value="Haloacid_Dehalogenase"/>
    <property type="match status" value="1"/>
</dbReference>